<comment type="caution">
    <text evidence="1">The sequence shown here is derived from an EMBL/GenBank/DDBJ whole genome shotgun (WGS) entry which is preliminary data.</text>
</comment>
<sequence length="908" mass="102465">MQHLGKLYGEDWMTTVAVGYSSALNNCCITNTSSNCNYAFSSCNCNLVTFFNFPRQHGFEVGDKYRLFESRSQGNCPNLDLSAFLQAWLFFALIHCVLRDEKGPLLSRDELLCCSSEKLNTGKLPKALGKWRNYIMHEIDKSTAASKLSEANQMLALAKQVVLANLAEPIPELLLPELPQPNGNLDQAFGPNDEQAICIMVLGETLSAVAKILMQACQLGASGWEGQDERGWGPPAYVSTKMLNTRWCPRSQAVVKGQLGRNATLLYVTTLAHKDNFHNCHREPTTCKSSNCVFIEAKSKDSTYSSLHSPNCNRTDCPPVGPNEEAVLAILEQNTDPSKVTFPLMTIYADESTRKLKVKVEEWHEDLPFATISHVWSHGLGNETEATIRECQLRAIQNLLAEVFKTEGPGPHRFWLDTFAVPQKRKNDPRRTILKRTAIRLIHNVFKSAKHCIVIDRYLARDGRCFHSCISVGAMLLASGWVSRLWTLQEAFVSRQLHLTLRDNEQRQFPRDLNNLWLNQRDQGKNQTLFESMSEMMERNVDQALINVGSGTPVNERSTAELALLIASVWRAVRYRTTGNAAEETLALSSLLGIPIPQENVNGMLSSLSEEDLEPLMQRFWTAIGSDDIFKKSIPPGIIFLPGKRLSCQGYRWAPATWMSGQVEGYPYPMETPRYPTKLTEQGLAVHYPGFLLHPKKKKLCDIISTLNGRNAFDLGVIGGIGEWYKIVSERNRGQYGDVTPPIVEDQQTMYIVQDLMKRLELDPPPKLGIIISRPLPVEGEDEVGLLVEVYEEKAYDFDKDHPVMRGSMLCCRIIRRIGISRLSRSELEGSKHRADDQIEHQPKSILGKYETFREDNVLGMKLDEIQSWCVDGFDCMPVLSREKTEAPSLRDQQIITENVKSIFHRPL</sequence>
<keyword evidence="2" id="KW-1185">Reference proteome</keyword>
<evidence type="ECO:0008006" key="3">
    <source>
        <dbReference type="Google" id="ProtNLM"/>
    </source>
</evidence>
<protein>
    <recommendedName>
        <fullName evidence="3">Heterokaryon incompatibility domain-containing protein</fullName>
    </recommendedName>
</protein>
<dbReference type="AlphaFoldDB" id="A0AAN6BYF5"/>
<accession>A0AAN6BYF5</accession>
<dbReference type="PANTHER" id="PTHR39596:SF3">
    <property type="entry name" value="HETEROKARYON INCOMPATIBILITY DOMAIN-CONTAINING PROTEIN"/>
    <property type="match status" value="1"/>
</dbReference>
<reference evidence="1 2" key="1">
    <citation type="submission" date="2020-02" db="EMBL/GenBank/DDBJ databases">
        <title>Identification and distribution of gene clusters putatively required for synthesis of sphingolipid metabolism inhibitors in phylogenetically diverse species of the filamentous fungus Fusarium.</title>
        <authorList>
            <person name="Kim H.-S."/>
            <person name="Busman M."/>
            <person name="Brown D.W."/>
            <person name="Divon H."/>
            <person name="Uhlig S."/>
            <person name="Proctor R.H."/>
        </authorList>
    </citation>
    <scope>NUCLEOTIDE SEQUENCE [LARGE SCALE GENOMIC DNA]</scope>
    <source>
        <strain evidence="1 2">NRRL 2903</strain>
    </source>
</reference>
<dbReference type="PANTHER" id="PTHR39596">
    <property type="match status" value="1"/>
</dbReference>
<dbReference type="Proteomes" id="UP000537989">
    <property type="component" value="Unassembled WGS sequence"/>
</dbReference>
<name>A0AAN6BYF5_FUSAU</name>
<gene>
    <name evidence="1" type="ORF">FAUST_7205</name>
</gene>
<evidence type="ECO:0000313" key="1">
    <source>
        <dbReference type="EMBL" id="KAF5235240.1"/>
    </source>
</evidence>
<proteinExistence type="predicted"/>
<evidence type="ECO:0000313" key="2">
    <source>
        <dbReference type="Proteomes" id="UP000537989"/>
    </source>
</evidence>
<dbReference type="EMBL" id="JAAMOD010000206">
    <property type="protein sequence ID" value="KAF5235240.1"/>
    <property type="molecule type" value="Genomic_DNA"/>
</dbReference>
<organism evidence="1 2">
    <name type="scientific">Fusarium austroamericanum</name>
    <dbReference type="NCBI Taxonomy" id="282268"/>
    <lineage>
        <taxon>Eukaryota</taxon>
        <taxon>Fungi</taxon>
        <taxon>Dikarya</taxon>
        <taxon>Ascomycota</taxon>
        <taxon>Pezizomycotina</taxon>
        <taxon>Sordariomycetes</taxon>
        <taxon>Hypocreomycetidae</taxon>
        <taxon>Hypocreales</taxon>
        <taxon>Nectriaceae</taxon>
        <taxon>Fusarium</taxon>
    </lineage>
</organism>